<dbReference type="InParanoid" id="A0A672ZP69"/>
<organism evidence="1 2">
    <name type="scientific">Sphaeramia orbicularis</name>
    <name type="common">orbiculate cardinalfish</name>
    <dbReference type="NCBI Taxonomy" id="375764"/>
    <lineage>
        <taxon>Eukaryota</taxon>
        <taxon>Metazoa</taxon>
        <taxon>Chordata</taxon>
        <taxon>Craniata</taxon>
        <taxon>Vertebrata</taxon>
        <taxon>Euteleostomi</taxon>
        <taxon>Actinopterygii</taxon>
        <taxon>Neopterygii</taxon>
        <taxon>Teleostei</taxon>
        <taxon>Neoteleostei</taxon>
        <taxon>Acanthomorphata</taxon>
        <taxon>Gobiaria</taxon>
        <taxon>Kurtiformes</taxon>
        <taxon>Apogonoidei</taxon>
        <taxon>Apogonidae</taxon>
        <taxon>Apogoninae</taxon>
        <taxon>Sphaeramia</taxon>
    </lineage>
</organism>
<dbReference type="GO" id="GO:0036297">
    <property type="term" value="P:interstrand cross-link repair"/>
    <property type="evidence" value="ECO:0007669"/>
    <property type="project" value="InterPro"/>
</dbReference>
<evidence type="ECO:0000313" key="1">
    <source>
        <dbReference type="Ensembl" id="ENSSORP00005018222.1"/>
    </source>
</evidence>
<sequence length="416" mass="46690">MAEPLISVQEMQLWLEKVMAWGQADSPDNQRDICLHLSRLRDFLQKLLTHIEAMKTLPLLGQFLGQLCWIPYVTADGDRALLFQCLWGLYSEHPDNAMERKANQWIRKVLCQITTDDDDGAAQALLMDVGLPPAECSCDRILATSEACVPLVTCPEAASLIGALLQTPLTCTKAALSEDFLDALSSRLSLEEQAVVSLWYHSLSSLEEAVLSLLESVLANTRPTPQRLEQQLAQSLLKFSCLFQKRVPLKAFFPQSPQSLLVPLLTKPSGKCVCTDILMLQFVLLSYRGHHKLFEAWFLLVRCAHWVEVAIQLLVTAGSEDCSLLLWLLSFYHHPTNRGHHRDEQLVRIKEAWDHLHSVFSSLAALLSSQPQLPSPAPVSILNLLVNSAVFSQQSLNASTEIFHTVRKWGDFFCPK</sequence>
<proteinExistence type="predicted"/>
<dbReference type="InterPro" id="IPR000686">
    <property type="entry name" value="FANCC"/>
</dbReference>
<dbReference type="Pfam" id="PF02106">
    <property type="entry name" value="Fanconi_C"/>
    <property type="match status" value="2"/>
</dbReference>
<dbReference type="GO" id="GO:0043240">
    <property type="term" value="C:Fanconi anaemia nuclear complex"/>
    <property type="evidence" value="ECO:0007669"/>
    <property type="project" value="InterPro"/>
</dbReference>
<dbReference type="PANTHER" id="PTHR16798">
    <property type="entry name" value="FANCONI ANEMIA GROUP C PROTEIN FANCC"/>
    <property type="match status" value="1"/>
</dbReference>
<dbReference type="GO" id="GO:0034599">
    <property type="term" value="P:cellular response to oxidative stress"/>
    <property type="evidence" value="ECO:0007669"/>
    <property type="project" value="TreeGrafter"/>
</dbReference>
<dbReference type="Ensembl" id="ENSSORT00005018764.1">
    <property type="protein sequence ID" value="ENSSORP00005018222.1"/>
    <property type="gene ID" value="ENSSORG00005009033.1"/>
</dbReference>
<reference evidence="1" key="3">
    <citation type="submission" date="2025-09" db="UniProtKB">
        <authorList>
            <consortium name="Ensembl"/>
        </authorList>
    </citation>
    <scope>IDENTIFICATION</scope>
</reference>
<keyword evidence="2" id="KW-1185">Reference proteome</keyword>
<reference evidence="1" key="2">
    <citation type="submission" date="2025-08" db="UniProtKB">
        <authorList>
            <consortium name="Ensembl"/>
        </authorList>
    </citation>
    <scope>IDENTIFICATION</scope>
</reference>
<protein>
    <submittedName>
        <fullName evidence="1">FA complementation group C</fullName>
    </submittedName>
</protein>
<name>A0A672ZP69_9TELE</name>
<reference evidence="1" key="1">
    <citation type="submission" date="2019-06" db="EMBL/GenBank/DDBJ databases">
        <authorList>
            <consortium name="Wellcome Sanger Institute Data Sharing"/>
        </authorList>
    </citation>
    <scope>NUCLEOTIDE SEQUENCE [LARGE SCALE GENOMIC DNA]</scope>
</reference>
<evidence type="ECO:0000313" key="2">
    <source>
        <dbReference type="Proteomes" id="UP000472271"/>
    </source>
</evidence>
<accession>A0A672ZP69</accession>
<dbReference type="PANTHER" id="PTHR16798:SF0">
    <property type="entry name" value="FANCONI ANEMIA GROUP C PROTEIN"/>
    <property type="match status" value="1"/>
</dbReference>
<dbReference type="AlphaFoldDB" id="A0A672ZP69"/>
<dbReference type="Proteomes" id="UP000472271">
    <property type="component" value="Chromosome 9"/>
</dbReference>
<dbReference type="GO" id="GO:0006289">
    <property type="term" value="P:nucleotide-excision repair"/>
    <property type="evidence" value="ECO:0007669"/>
    <property type="project" value="TreeGrafter"/>
</dbReference>